<dbReference type="EMBL" id="QGKY02002305">
    <property type="protein sequence ID" value="KAF2532725.1"/>
    <property type="molecule type" value="Genomic_DNA"/>
</dbReference>
<evidence type="ECO:0000256" key="1">
    <source>
        <dbReference type="SAM" id="MobiDB-lite"/>
    </source>
</evidence>
<sequence>MTSSGSGFQNQRSGNQSGYINFYGNGQKSGYNQSSQYQKTYSSNYNISNKPYENSYNQNQPQQTRESKLESMIDQVLEGQQKLMVNFNGKINAIYLELNSKFESLNTHVRKLETQVV</sequence>
<gene>
    <name evidence="2" type="ORF">F2Q70_00030817</name>
</gene>
<organism evidence="2">
    <name type="scientific">Brassica cretica</name>
    <name type="common">Mustard</name>
    <dbReference type="NCBI Taxonomy" id="69181"/>
    <lineage>
        <taxon>Eukaryota</taxon>
        <taxon>Viridiplantae</taxon>
        <taxon>Streptophyta</taxon>
        <taxon>Embryophyta</taxon>
        <taxon>Tracheophyta</taxon>
        <taxon>Spermatophyta</taxon>
        <taxon>Magnoliopsida</taxon>
        <taxon>eudicotyledons</taxon>
        <taxon>Gunneridae</taxon>
        <taxon>Pentapetalae</taxon>
        <taxon>rosids</taxon>
        <taxon>malvids</taxon>
        <taxon>Brassicales</taxon>
        <taxon>Brassicaceae</taxon>
        <taxon>Brassiceae</taxon>
        <taxon>Brassica</taxon>
    </lineage>
</organism>
<accession>A0A8S9FGH9</accession>
<comment type="caution">
    <text evidence="2">The sequence shown here is derived from an EMBL/GenBank/DDBJ whole genome shotgun (WGS) entry which is preliminary data.</text>
</comment>
<name>A0A8S9FGH9_BRACR</name>
<evidence type="ECO:0000313" key="2">
    <source>
        <dbReference type="EMBL" id="KAF2532725.1"/>
    </source>
</evidence>
<protein>
    <submittedName>
        <fullName evidence="2">Uncharacterized protein</fullName>
    </submittedName>
</protein>
<proteinExistence type="predicted"/>
<feature type="region of interest" description="Disordered" evidence="1">
    <location>
        <begin position="1"/>
        <end position="67"/>
    </location>
</feature>
<reference evidence="2" key="1">
    <citation type="submission" date="2019-12" db="EMBL/GenBank/DDBJ databases">
        <title>Genome sequencing and annotation of Brassica cretica.</title>
        <authorList>
            <person name="Studholme D.J."/>
            <person name="Sarris P.F."/>
        </authorList>
    </citation>
    <scope>NUCLEOTIDE SEQUENCE</scope>
    <source>
        <strain evidence="2">PFS-102/07</strain>
        <tissue evidence="2">Leaf</tissue>
    </source>
</reference>
<feature type="compositionally biased region" description="Polar residues" evidence="1">
    <location>
        <begin position="1"/>
        <end position="64"/>
    </location>
</feature>
<dbReference type="AlphaFoldDB" id="A0A8S9FGH9"/>